<dbReference type="InterPro" id="IPR002733">
    <property type="entry name" value="AMMECR1_domain"/>
</dbReference>
<accession>G2DA14</accession>
<dbReference type="InterPro" id="IPR036071">
    <property type="entry name" value="AMMECR1_dom_sf"/>
</dbReference>
<dbReference type="InterPro" id="IPR027623">
    <property type="entry name" value="AmmeMemoSam_A"/>
</dbReference>
<organism evidence="2 3">
    <name type="scientific">endosymbiont of Riftia pachyptila</name>
    <name type="common">vent Ph05</name>
    <dbReference type="NCBI Taxonomy" id="1048808"/>
    <lineage>
        <taxon>Bacteria</taxon>
        <taxon>Pseudomonadati</taxon>
        <taxon>Pseudomonadota</taxon>
        <taxon>Gammaproteobacteria</taxon>
        <taxon>sulfur-oxidizing symbionts</taxon>
    </lineage>
</organism>
<sequence length="217" mass="24492">MNPDLLFCSRRHMVETMIEVTTDRLGSVERDTLMAVAFESIAYGLDNGCAPETKLDTYPEPLQQERASFVTLNKHGMLRGCIGHLEAFQPLVKDVADNAYAAAFRDPRFPPLKRSELSSIELHISILTPSVPLEFTSEAELLAQLRPGRDGLILKEGYNRGTFLPSVWDSLPQPEDFLRQLKRKAGLPENHWSGSVQIFRYETESFSSRPEDQPQKG</sequence>
<name>G2DA14_9GAMM</name>
<dbReference type="Proteomes" id="UP000004491">
    <property type="component" value="Unassembled WGS sequence"/>
</dbReference>
<feature type="domain" description="AMMECR1" evidence="1">
    <location>
        <begin position="28"/>
        <end position="217"/>
    </location>
</feature>
<dbReference type="Gene3D" id="3.30.1490.150">
    <property type="entry name" value="Hypothetical protein ph0010, domain 2"/>
    <property type="match status" value="1"/>
</dbReference>
<protein>
    <recommendedName>
        <fullName evidence="1">AMMECR1 domain-containing protein</fullName>
    </recommendedName>
</protein>
<dbReference type="EMBL" id="AFOC01000007">
    <property type="protein sequence ID" value="EGV52509.1"/>
    <property type="molecule type" value="Genomic_DNA"/>
</dbReference>
<dbReference type="Gene3D" id="3.30.700.20">
    <property type="entry name" value="Hypothetical protein ph0010, domain 1"/>
    <property type="match status" value="1"/>
</dbReference>
<dbReference type="InterPro" id="IPR023473">
    <property type="entry name" value="AMMECR1"/>
</dbReference>
<comment type="caution">
    <text evidence="2">The sequence shown here is derived from an EMBL/GenBank/DDBJ whole genome shotgun (WGS) entry which is preliminary data.</text>
</comment>
<keyword evidence="3" id="KW-1185">Reference proteome</keyword>
<dbReference type="InterPro" id="IPR027485">
    <property type="entry name" value="AMMECR1_N"/>
</dbReference>
<dbReference type="AlphaFoldDB" id="G2DA14"/>
<dbReference type="PATRIC" id="fig|1048808.3.peg.401"/>
<dbReference type="PANTHER" id="PTHR13016">
    <property type="entry name" value="AMMECR1 HOMOLOG"/>
    <property type="match status" value="1"/>
</dbReference>
<dbReference type="PANTHER" id="PTHR13016:SF0">
    <property type="entry name" value="AMME SYNDROME CANDIDATE GENE 1 PROTEIN"/>
    <property type="match status" value="1"/>
</dbReference>
<reference evidence="2" key="1">
    <citation type="journal article" date="2011" name="ISME J.">
        <title>The endosymbionts of the deep-sea tubeworms Riftia pachyptila and Tevnia jerichonana share an identical physiology as revealed by proteogenomic analyses.</title>
        <authorList>
            <person name="Gardebrecht A."/>
            <person name="Markert S."/>
            <person name="Felbeck H."/>
            <person name="Thuermer A."/>
            <person name="Albrecht D."/>
            <person name="Wollherr A."/>
            <person name="Kabisch J."/>
            <person name="Lehmann R."/>
            <person name="Daniel R."/>
            <person name="Liesegang H."/>
            <person name="Hecker M."/>
            <person name="Sievert S.M."/>
            <person name="Schweder T."/>
        </authorList>
    </citation>
    <scope>NUCLEOTIDE SEQUENCE [LARGE SCALE GENOMIC DNA]</scope>
</reference>
<dbReference type="NCBIfam" id="TIGR00296">
    <property type="entry name" value="TIGR00296 family protein"/>
    <property type="match status" value="1"/>
</dbReference>
<evidence type="ECO:0000313" key="2">
    <source>
        <dbReference type="EMBL" id="EGV52509.1"/>
    </source>
</evidence>
<dbReference type="NCBIfam" id="TIGR04335">
    <property type="entry name" value="AmmeMemoSam_A"/>
    <property type="match status" value="1"/>
</dbReference>
<dbReference type="PROSITE" id="PS51112">
    <property type="entry name" value="AMMECR1"/>
    <property type="match status" value="1"/>
</dbReference>
<dbReference type="SUPFAM" id="SSF143447">
    <property type="entry name" value="AMMECR1-like"/>
    <property type="match status" value="1"/>
</dbReference>
<proteinExistence type="predicted"/>
<dbReference type="Pfam" id="PF01871">
    <property type="entry name" value="AMMECR1"/>
    <property type="match status" value="1"/>
</dbReference>
<evidence type="ECO:0000313" key="3">
    <source>
        <dbReference type="Proteomes" id="UP000004491"/>
    </source>
</evidence>
<gene>
    <name evidence="2" type="ORF">Rifp1Sym_ag00140</name>
</gene>
<evidence type="ECO:0000259" key="1">
    <source>
        <dbReference type="PROSITE" id="PS51112"/>
    </source>
</evidence>